<sequence length="300" mass="34437">MTDSNPNDDLPHLIMGLTALEHRKTNMKKILRSLNEKNHSRYNKSQLLRRLHEVESGGQVSDARQQAINLWLRIGSIGDISVYYNQNDPSQQSQASRPLKRKRSAEPVSNDYGDIRIKHEDSIRCPECAVLLSFDNVKLFASETDFIRYDKSSLSSCIRSDPKSTNCLGPGCNDGQIHEGGDDQPIMTCGTWYDDQSRNRLRQEDASQDLINKATKRCPSCQVRIEKNLGCDHMTCRYCEHEFCWVCFIDYRLVRSANPGPGPPRTVFTTQQLRIVDRIRASQMQQNNIWAYEGLDDEEY</sequence>
<dbReference type="PANTHER" id="PTHR11685">
    <property type="entry name" value="RBR FAMILY RING FINGER AND IBR DOMAIN-CONTAINING"/>
    <property type="match status" value="1"/>
</dbReference>
<evidence type="ECO:0000259" key="8">
    <source>
        <dbReference type="PROSITE" id="PS51873"/>
    </source>
</evidence>
<dbReference type="AlphaFoldDB" id="A0A4Z1KHY7"/>
<keyword evidence="4" id="KW-0863">Zinc-finger</keyword>
<keyword evidence="3" id="KW-0677">Repeat</keyword>
<dbReference type="STRING" id="87229.A0A4Z1KHY7"/>
<evidence type="ECO:0000256" key="4">
    <source>
        <dbReference type="ARBA" id="ARBA00022771"/>
    </source>
</evidence>
<gene>
    <name evidence="9" type="ORF">BPOR_1371g00010</name>
</gene>
<dbReference type="Pfam" id="PF22191">
    <property type="entry name" value="IBR_1"/>
    <property type="match status" value="1"/>
</dbReference>
<evidence type="ECO:0000313" key="10">
    <source>
        <dbReference type="Proteomes" id="UP000297280"/>
    </source>
</evidence>
<feature type="region of interest" description="Disordered" evidence="7">
    <location>
        <begin position="85"/>
        <end position="107"/>
    </location>
</feature>
<keyword evidence="5" id="KW-0833">Ubl conjugation pathway</keyword>
<dbReference type="InterPro" id="IPR044066">
    <property type="entry name" value="TRIAD_supradom"/>
</dbReference>
<evidence type="ECO:0000256" key="7">
    <source>
        <dbReference type="SAM" id="MobiDB-lite"/>
    </source>
</evidence>
<reference evidence="9 10" key="1">
    <citation type="submission" date="2017-12" db="EMBL/GenBank/DDBJ databases">
        <title>Comparative genomics of Botrytis spp.</title>
        <authorList>
            <person name="Valero-Jimenez C.A."/>
            <person name="Tapia P."/>
            <person name="Veloso J."/>
            <person name="Silva-Moreno E."/>
            <person name="Staats M."/>
            <person name="Valdes J.H."/>
            <person name="Van Kan J.A.L."/>
        </authorList>
    </citation>
    <scope>NUCLEOTIDE SEQUENCE [LARGE SCALE GENOMIC DNA]</scope>
    <source>
        <strain evidence="9 10">MUCL3349</strain>
    </source>
</reference>
<dbReference type="SUPFAM" id="SSF57850">
    <property type="entry name" value="RING/U-box"/>
    <property type="match status" value="1"/>
</dbReference>
<name>A0A4Z1KHY7_9HELO</name>
<dbReference type="Proteomes" id="UP000297280">
    <property type="component" value="Unassembled WGS sequence"/>
</dbReference>
<dbReference type="CDD" id="cd20336">
    <property type="entry name" value="Rcat_RBR"/>
    <property type="match status" value="1"/>
</dbReference>
<evidence type="ECO:0000256" key="2">
    <source>
        <dbReference type="ARBA" id="ARBA00022723"/>
    </source>
</evidence>
<evidence type="ECO:0000256" key="1">
    <source>
        <dbReference type="ARBA" id="ARBA00022679"/>
    </source>
</evidence>
<keyword evidence="10" id="KW-1185">Reference proteome</keyword>
<comment type="caution">
    <text evidence="9">The sequence shown here is derived from an EMBL/GenBank/DDBJ whole genome shotgun (WGS) entry which is preliminary data.</text>
</comment>
<accession>A0A4Z1KHY7</accession>
<organism evidence="9 10">
    <name type="scientific">Botrytis porri</name>
    <dbReference type="NCBI Taxonomy" id="87229"/>
    <lineage>
        <taxon>Eukaryota</taxon>
        <taxon>Fungi</taxon>
        <taxon>Dikarya</taxon>
        <taxon>Ascomycota</taxon>
        <taxon>Pezizomycotina</taxon>
        <taxon>Leotiomycetes</taxon>
        <taxon>Helotiales</taxon>
        <taxon>Sclerotiniaceae</taxon>
        <taxon>Botrytis</taxon>
    </lineage>
</organism>
<dbReference type="Gene3D" id="1.20.120.1750">
    <property type="match status" value="1"/>
</dbReference>
<feature type="domain" description="RING-type" evidence="8">
    <location>
        <begin position="76"/>
        <end position="267"/>
    </location>
</feature>
<dbReference type="GO" id="GO:0004842">
    <property type="term" value="F:ubiquitin-protein transferase activity"/>
    <property type="evidence" value="ECO:0007669"/>
    <property type="project" value="InterPro"/>
</dbReference>
<proteinExistence type="predicted"/>
<evidence type="ECO:0000256" key="3">
    <source>
        <dbReference type="ARBA" id="ARBA00022737"/>
    </source>
</evidence>
<dbReference type="PROSITE" id="PS51873">
    <property type="entry name" value="TRIAD"/>
    <property type="match status" value="1"/>
</dbReference>
<evidence type="ECO:0000256" key="5">
    <source>
        <dbReference type="ARBA" id="ARBA00022786"/>
    </source>
</evidence>
<keyword evidence="1" id="KW-0808">Transferase</keyword>
<keyword evidence="2" id="KW-0479">Metal-binding</keyword>
<feature type="compositionally biased region" description="Polar residues" evidence="7">
    <location>
        <begin position="85"/>
        <end position="96"/>
    </location>
</feature>
<dbReference type="InterPro" id="IPR031127">
    <property type="entry name" value="E3_UB_ligase_RBR"/>
</dbReference>
<evidence type="ECO:0000313" key="9">
    <source>
        <dbReference type="EMBL" id="TGO81077.1"/>
    </source>
</evidence>
<dbReference type="GO" id="GO:0008270">
    <property type="term" value="F:zinc ion binding"/>
    <property type="evidence" value="ECO:0007669"/>
    <property type="project" value="UniProtKB-KW"/>
</dbReference>
<keyword evidence="6" id="KW-0862">Zinc</keyword>
<evidence type="ECO:0000256" key="6">
    <source>
        <dbReference type="ARBA" id="ARBA00022833"/>
    </source>
</evidence>
<protein>
    <recommendedName>
        <fullName evidence="8">RING-type domain-containing protein</fullName>
    </recommendedName>
</protein>
<dbReference type="EMBL" id="PQXO01001363">
    <property type="protein sequence ID" value="TGO81077.1"/>
    <property type="molecule type" value="Genomic_DNA"/>
</dbReference>
<dbReference type="GO" id="GO:0016567">
    <property type="term" value="P:protein ubiquitination"/>
    <property type="evidence" value="ECO:0007669"/>
    <property type="project" value="InterPro"/>
</dbReference>